<keyword evidence="6 9" id="KW-0472">Membrane</keyword>
<protein>
    <submittedName>
        <fullName evidence="11">Uncharacterized protein</fullName>
    </submittedName>
</protein>
<feature type="chain" id="PRO_5044020914" evidence="10">
    <location>
        <begin position="22"/>
        <end position="205"/>
    </location>
</feature>
<evidence type="ECO:0000313" key="12">
    <source>
        <dbReference type="Proteomes" id="UP001500889"/>
    </source>
</evidence>
<accession>A0AAU9G4T3</accession>
<evidence type="ECO:0000256" key="5">
    <source>
        <dbReference type="ARBA" id="ARBA00022989"/>
    </source>
</evidence>
<feature type="compositionally biased region" description="Low complexity" evidence="8">
    <location>
        <begin position="96"/>
        <end position="108"/>
    </location>
</feature>
<evidence type="ECO:0000313" key="11">
    <source>
        <dbReference type="EMBL" id="BFG03518.1"/>
    </source>
</evidence>
<gene>
    <name evidence="11" type="ORF">DMAD_02754</name>
</gene>
<dbReference type="PANTHER" id="PTHR28607:SF4">
    <property type="entry name" value="TRANSMEMBRANE PROTEIN"/>
    <property type="match status" value="1"/>
</dbReference>
<feature type="transmembrane region" description="Helical" evidence="9">
    <location>
        <begin position="132"/>
        <end position="153"/>
    </location>
</feature>
<feature type="region of interest" description="Disordered" evidence="8">
    <location>
        <begin position="87"/>
        <end position="112"/>
    </location>
</feature>
<dbReference type="AlphaFoldDB" id="A0AAU9G4T3"/>
<dbReference type="InterPro" id="IPR009565">
    <property type="entry name" value="FAM174-like"/>
</dbReference>
<evidence type="ECO:0000256" key="9">
    <source>
        <dbReference type="SAM" id="Phobius"/>
    </source>
</evidence>
<feature type="signal peptide" evidence="10">
    <location>
        <begin position="1"/>
        <end position="21"/>
    </location>
</feature>
<keyword evidence="12" id="KW-1185">Reference proteome</keyword>
<evidence type="ECO:0000256" key="4">
    <source>
        <dbReference type="ARBA" id="ARBA00022729"/>
    </source>
</evidence>
<dbReference type="GO" id="GO:0016020">
    <property type="term" value="C:membrane"/>
    <property type="evidence" value="ECO:0007669"/>
    <property type="project" value="UniProtKB-SubCell"/>
</dbReference>
<comment type="subcellular location">
    <subcellularLocation>
        <location evidence="1">Membrane</location>
        <topology evidence="1">Single-pass type I membrane protein</topology>
    </subcellularLocation>
</comment>
<evidence type="ECO:0000256" key="8">
    <source>
        <dbReference type="SAM" id="MobiDB-lite"/>
    </source>
</evidence>
<dbReference type="Pfam" id="PF06679">
    <property type="entry name" value="DUF1180"/>
    <property type="match status" value="1"/>
</dbReference>
<evidence type="ECO:0000256" key="1">
    <source>
        <dbReference type="ARBA" id="ARBA00004479"/>
    </source>
</evidence>
<evidence type="ECO:0000256" key="7">
    <source>
        <dbReference type="ARBA" id="ARBA00023180"/>
    </source>
</evidence>
<keyword evidence="5 9" id="KW-1133">Transmembrane helix</keyword>
<dbReference type="EMBL" id="AP029267">
    <property type="protein sequence ID" value="BFG03518.1"/>
    <property type="molecule type" value="Genomic_DNA"/>
</dbReference>
<evidence type="ECO:0000256" key="6">
    <source>
        <dbReference type="ARBA" id="ARBA00023136"/>
    </source>
</evidence>
<comment type="similarity">
    <text evidence="2">Belongs to the FAM174 family.</text>
</comment>
<keyword evidence="4 10" id="KW-0732">Signal</keyword>
<keyword evidence="7" id="KW-0325">Glycoprotein</keyword>
<proteinExistence type="inferred from homology"/>
<name>A0AAU9G4T3_DROMD</name>
<evidence type="ECO:0000256" key="3">
    <source>
        <dbReference type="ARBA" id="ARBA00022692"/>
    </source>
</evidence>
<sequence length="205" mass="22387">MYFRGSSIAATAIWLFVLVLEQQHSDVAVSAASTNGTKGINISEPSVPAAIPEALKPDDRKTVKKALSIEAVPNQKDADVVIAEKPELTLKEQPKESPQAAAPESPSSGMPVEDVRIEHSSMGNDVDFPGQAVVYVLVAITSSAILLLVLRVYRMRLTRAERKYGVQGDRANQELTPLPMAIEDVNSDEEDHTVFEVNRQNIRIL</sequence>
<reference evidence="11 12" key="1">
    <citation type="submission" date="2024-02" db="EMBL/GenBank/DDBJ databases">
        <title>A chromosome-level genome assembly of Drosophila madeirensis, a fruit fly species endemic to Madeira island.</title>
        <authorList>
            <person name="Tomihara K."/>
            <person name="Llopart A."/>
            <person name="Yamamoto D."/>
        </authorList>
    </citation>
    <scope>NUCLEOTIDE SEQUENCE [LARGE SCALE GENOMIC DNA]</scope>
    <source>
        <strain evidence="11 12">RF1</strain>
    </source>
</reference>
<evidence type="ECO:0000256" key="2">
    <source>
        <dbReference type="ARBA" id="ARBA00006986"/>
    </source>
</evidence>
<organism evidence="11 12">
    <name type="scientific">Drosophila madeirensis</name>
    <name type="common">Fruit fly</name>
    <dbReference type="NCBI Taxonomy" id="30013"/>
    <lineage>
        <taxon>Eukaryota</taxon>
        <taxon>Metazoa</taxon>
        <taxon>Ecdysozoa</taxon>
        <taxon>Arthropoda</taxon>
        <taxon>Hexapoda</taxon>
        <taxon>Insecta</taxon>
        <taxon>Pterygota</taxon>
        <taxon>Neoptera</taxon>
        <taxon>Endopterygota</taxon>
        <taxon>Diptera</taxon>
        <taxon>Brachycera</taxon>
        <taxon>Muscomorpha</taxon>
        <taxon>Ephydroidea</taxon>
        <taxon>Drosophilidae</taxon>
        <taxon>Drosophila</taxon>
        <taxon>Sophophora</taxon>
    </lineage>
</organism>
<dbReference type="Proteomes" id="UP001500889">
    <property type="component" value="Chromosome E"/>
</dbReference>
<keyword evidence="3 9" id="KW-0812">Transmembrane</keyword>
<evidence type="ECO:0000256" key="10">
    <source>
        <dbReference type="SAM" id="SignalP"/>
    </source>
</evidence>
<dbReference type="PANTHER" id="PTHR28607">
    <property type="entry name" value="EXPRESSED PROTEIN"/>
    <property type="match status" value="1"/>
</dbReference>